<dbReference type="EMBL" id="LRBV02000004">
    <property type="status" value="NOT_ANNOTATED_CDS"/>
    <property type="molecule type" value="Genomic_DNA"/>
</dbReference>
<dbReference type="InterPro" id="IPR001878">
    <property type="entry name" value="Znf_CCHC"/>
</dbReference>
<dbReference type="EnsemblPlants" id="QL04p025233:mrna">
    <property type="protein sequence ID" value="QL04p025233:mrna"/>
    <property type="gene ID" value="QL04p025233"/>
</dbReference>
<keyword evidence="1" id="KW-0862">Zinc</keyword>
<dbReference type="AlphaFoldDB" id="A0A7N2LFB6"/>
<reference evidence="4" key="2">
    <citation type="submission" date="2021-01" db="UniProtKB">
        <authorList>
            <consortium name="EnsemblPlants"/>
        </authorList>
    </citation>
    <scope>IDENTIFICATION</scope>
</reference>
<accession>A0A7N2LFB6</accession>
<dbReference type="GO" id="GO:0008270">
    <property type="term" value="F:zinc ion binding"/>
    <property type="evidence" value="ECO:0007669"/>
    <property type="project" value="UniProtKB-KW"/>
</dbReference>
<dbReference type="InterPro" id="IPR036875">
    <property type="entry name" value="Znf_CCHC_sf"/>
</dbReference>
<keyword evidence="1" id="KW-0479">Metal-binding</keyword>
<proteinExistence type="predicted"/>
<name>A0A7N2LFB6_QUELO</name>
<feature type="compositionally biased region" description="Basic and acidic residues" evidence="2">
    <location>
        <begin position="99"/>
        <end position="117"/>
    </location>
</feature>
<feature type="region of interest" description="Disordered" evidence="2">
    <location>
        <begin position="59"/>
        <end position="117"/>
    </location>
</feature>
<evidence type="ECO:0000259" key="3">
    <source>
        <dbReference type="PROSITE" id="PS50158"/>
    </source>
</evidence>
<dbReference type="Proteomes" id="UP000594261">
    <property type="component" value="Chromosome 4"/>
</dbReference>
<keyword evidence="1" id="KW-0863">Zinc-finger</keyword>
<protein>
    <recommendedName>
        <fullName evidence="3">CCHC-type domain-containing protein</fullName>
    </recommendedName>
</protein>
<evidence type="ECO:0000256" key="1">
    <source>
        <dbReference type="PROSITE-ProRule" id="PRU00047"/>
    </source>
</evidence>
<feature type="domain" description="CCHC-type" evidence="3">
    <location>
        <begin position="126"/>
        <end position="139"/>
    </location>
</feature>
<evidence type="ECO:0000313" key="5">
    <source>
        <dbReference type="Proteomes" id="UP000594261"/>
    </source>
</evidence>
<organism evidence="4 5">
    <name type="scientific">Quercus lobata</name>
    <name type="common">Valley oak</name>
    <dbReference type="NCBI Taxonomy" id="97700"/>
    <lineage>
        <taxon>Eukaryota</taxon>
        <taxon>Viridiplantae</taxon>
        <taxon>Streptophyta</taxon>
        <taxon>Embryophyta</taxon>
        <taxon>Tracheophyta</taxon>
        <taxon>Spermatophyta</taxon>
        <taxon>Magnoliopsida</taxon>
        <taxon>eudicotyledons</taxon>
        <taxon>Gunneridae</taxon>
        <taxon>Pentapetalae</taxon>
        <taxon>rosids</taxon>
        <taxon>fabids</taxon>
        <taxon>Fagales</taxon>
        <taxon>Fagaceae</taxon>
        <taxon>Quercus</taxon>
    </lineage>
</organism>
<feature type="compositionally biased region" description="Low complexity" evidence="2">
    <location>
        <begin position="62"/>
        <end position="78"/>
    </location>
</feature>
<keyword evidence="5" id="KW-1185">Reference proteome</keyword>
<evidence type="ECO:0000256" key="2">
    <source>
        <dbReference type="SAM" id="MobiDB-lite"/>
    </source>
</evidence>
<dbReference type="GO" id="GO:0003676">
    <property type="term" value="F:nucleic acid binding"/>
    <property type="evidence" value="ECO:0007669"/>
    <property type="project" value="InterPro"/>
</dbReference>
<dbReference type="InParanoid" id="A0A7N2LFB6"/>
<dbReference type="Gramene" id="QL04p025233:mrna">
    <property type="protein sequence ID" value="QL04p025233:mrna"/>
    <property type="gene ID" value="QL04p025233"/>
</dbReference>
<sequence length="210" mass="22696">MRKYIDGIGLGVKSLELDLSVARSASSKLDQMLSVQKSSSDKTGLGYVDSICVSAPHSTKFVPSSSSSEPSVSEIVSETVKPPVSEVAKPLEGSSSRKIRVDLKESKPKKPTLSKDKTHDKPAWVCHFCGKTGHIRPNCYKLQAAKRANKPKVPVPQALDPMVLIGDLVKALNLYSNPGVGNHSQVNKNSNALVHLKSFGCKRLDLTESF</sequence>
<reference evidence="4 5" key="1">
    <citation type="journal article" date="2016" name="G3 (Bethesda)">
        <title>First Draft Assembly and Annotation of the Genome of a California Endemic Oak Quercus lobata Nee (Fagaceae).</title>
        <authorList>
            <person name="Sork V.L."/>
            <person name="Fitz-Gibbon S.T."/>
            <person name="Puiu D."/>
            <person name="Crepeau M."/>
            <person name="Gugger P.F."/>
            <person name="Sherman R."/>
            <person name="Stevens K."/>
            <person name="Langley C.H."/>
            <person name="Pellegrini M."/>
            <person name="Salzberg S.L."/>
        </authorList>
    </citation>
    <scope>NUCLEOTIDE SEQUENCE [LARGE SCALE GENOMIC DNA]</scope>
    <source>
        <strain evidence="4 5">cv. SW786</strain>
    </source>
</reference>
<dbReference type="SUPFAM" id="SSF57756">
    <property type="entry name" value="Retrovirus zinc finger-like domains"/>
    <property type="match status" value="1"/>
</dbReference>
<dbReference type="PROSITE" id="PS50158">
    <property type="entry name" value="ZF_CCHC"/>
    <property type="match status" value="1"/>
</dbReference>
<evidence type="ECO:0000313" key="4">
    <source>
        <dbReference type="EnsemblPlants" id="QL04p025233:mrna"/>
    </source>
</evidence>